<evidence type="ECO:0000256" key="1">
    <source>
        <dbReference type="ARBA" id="ARBA00001971"/>
    </source>
</evidence>
<dbReference type="GO" id="GO:0004497">
    <property type="term" value="F:monooxygenase activity"/>
    <property type="evidence" value="ECO:0007669"/>
    <property type="project" value="UniProtKB-KW"/>
</dbReference>
<evidence type="ECO:0000313" key="10">
    <source>
        <dbReference type="EMBL" id="KAF5366399.1"/>
    </source>
</evidence>
<evidence type="ECO:0000256" key="4">
    <source>
        <dbReference type="ARBA" id="ARBA00022617"/>
    </source>
</evidence>
<dbReference type="GO" id="GO:0016705">
    <property type="term" value="F:oxidoreductase activity, acting on paired donors, with incorporation or reduction of molecular oxygen"/>
    <property type="evidence" value="ECO:0007669"/>
    <property type="project" value="InterPro"/>
</dbReference>
<dbReference type="EMBL" id="JAACJM010000023">
    <property type="protein sequence ID" value="KAF5366399.1"/>
    <property type="molecule type" value="Genomic_DNA"/>
</dbReference>
<evidence type="ECO:0000313" key="11">
    <source>
        <dbReference type="Proteomes" id="UP000559256"/>
    </source>
</evidence>
<gene>
    <name evidence="10" type="ORF">D9758_009753</name>
</gene>
<dbReference type="SUPFAM" id="SSF48264">
    <property type="entry name" value="Cytochrome P450"/>
    <property type="match status" value="1"/>
</dbReference>
<comment type="similarity">
    <text evidence="3">Belongs to the cytochrome P450 family.</text>
</comment>
<evidence type="ECO:0000256" key="9">
    <source>
        <dbReference type="PIRSR" id="PIRSR602401-1"/>
    </source>
</evidence>
<evidence type="ECO:0000256" key="7">
    <source>
        <dbReference type="ARBA" id="ARBA00023004"/>
    </source>
</evidence>
<evidence type="ECO:0000256" key="5">
    <source>
        <dbReference type="ARBA" id="ARBA00022723"/>
    </source>
</evidence>
<dbReference type="GO" id="GO:0005506">
    <property type="term" value="F:iron ion binding"/>
    <property type="evidence" value="ECO:0007669"/>
    <property type="project" value="InterPro"/>
</dbReference>
<reference evidence="10 11" key="1">
    <citation type="journal article" date="2020" name="ISME J.">
        <title>Uncovering the hidden diversity of litter-decomposition mechanisms in mushroom-forming fungi.</title>
        <authorList>
            <person name="Floudas D."/>
            <person name="Bentzer J."/>
            <person name="Ahren D."/>
            <person name="Johansson T."/>
            <person name="Persson P."/>
            <person name="Tunlid A."/>
        </authorList>
    </citation>
    <scope>NUCLEOTIDE SEQUENCE [LARGE SCALE GENOMIC DNA]</scope>
    <source>
        <strain evidence="10 11">CBS 291.85</strain>
    </source>
</reference>
<dbReference type="PANTHER" id="PTHR46300:SF12">
    <property type="entry name" value="P450, PUTATIVE (EUROFUNG)-RELATED"/>
    <property type="match status" value="1"/>
</dbReference>
<keyword evidence="7 9" id="KW-0408">Iron</keyword>
<dbReference type="Gene3D" id="1.10.630.10">
    <property type="entry name" value="Cytochrome P450"/>
    <property type="match status" value="1"/>
</dbReference>
<dbReference type="InterPro" id="IPR001128">
    <property type="entry name" value="Cyt_P450"/>
</dbReference>
<dbReference type="AlphaFoldDB" id="A0A8H5LR45"/>
<evidence type="ECO:0008006" key="12">
    <source>
        <dbReference type="Google" id="ProtNLM"/>
    </source>
</evidence>
<keyword evidence="4 9" id="KW-0349">Heme</keyword>
<comment type="pathway">
    <text evidence="2">Secondary metabolite biosynthesis.</text>
</comment>
<proteinExistence type="inferred from homology"/>
<evidence type="ECO:0000256" key="3">
    <source>
        <dbReference type="ARBA" id="ARBA00010617"/>
    </source>
</evidence>
<dbReference type="InterPro" id="IPR050364">
    <property type="entry name" value="Cytochrome_P450_fung"/>
</dbReference>
<evidence type="ECO:0000256" key="6">
    <source>
        <dbReference type="ARBA" id="ARBA00023002"/>
    </source>
</evidence>
<keyword evidence="6" id="KW-0560">Oxidoreductase</keyword>
<evidence type="ECO:0000256" key="8">
    <source>
        <dbReference type="ARBA" id="ARBA00023033"/>
    </source>
</evidence>
<dbReference type="InterPro" id="IPR036396">
    <property type="entry name" value="Cyt_P450_sf"/>
</dbReference>
<dbReference type="PRINTS" id="PR00385">
    <property type="entry name" value="P450"/>
</dbReference>
<dbReference type="GO" id="GO:0020037">
    <property type="term" value="F:heme binding"/>
    <property type="evidence" value="ECO:0007669"/>
    <property type="project" value="InterPro"/>
</dbReference>
<sequence length="313" mass="35164">MIVGHSVSQKIMFAAIYGIEISSNKEDMPASNREIFDLDVGGNTIIPGWDGFKYIPFIQHFPSWFPNGQLVAAHRALGQMTETGVNQPWNAVQEKIKSDGDYSSLIAKLLSKTDPGNDEEIHRIKWFGFTSIAAAADTTMSAISTFFVAMSLYPEVQSKGQEELDTVLGKGRMPTFDDRPSLPYIEAIFREVMRWHPAIPMGVPHDSTEDIIHKGYYIPKGTSIYANIWAMTHDASVYKDPDQFIPERHLHKDGHFDNINSILAYGFGRRVCVGRYMANDTIWLTIAMTLAAVKISSLPNKNVEDYFSDGAFW</sequence>
<organism evidence="10 11">
    <name type="scientific">Tetrapyrgos nigripes</name>
    <dbReference type="NCBI Taxonomy" id="182062"/>
    <lineage>
        <taxon>Eukaryota</taxon>
        <taxon>Fungi</taxon>
        <taxon>Dikarya</taxon>
        <taxon>Basidiomycota</taxon>
        <taxon>Agaricomycotina</taxon>
        <taxon>Agaricomycetes</taxon>
        <taxon>Agaricomycetidae</taxon>
        <taxon>Agaricales</taxon>
        <taxon>Marasmiineae</taxon>
        <taxon>Marasmiaceae</taxon>
        <taxon>Tetrapyrgos</taxon>
    </lineage>
</organism>
<comment type="caution">
    <text evidence="10">The sequence shown here is derived from an EMBL/GenBank/DDBJ whole genome shotgun (WGS) entry which is preliminary data.</text>
</comment>
<dbReference type="PRINTS" id="PR00463">
    <property type="entry name" value="EP450I"/>
</dbReference>
<keyword evidence="5 9" id="KW-0479">Metal-binding</keyword>
<name>A0A8H5LR45_9AGAR</name>
<protein>
    <recommendedName>
        <fullName evidence="12">Cytochrome P450</fullName>
    </recommendedName>
</protein>
<dbReference type="Proteomes" id="UP000559256">
    <property type="component" value="Unassembled WGS sequence"/>
</dbReference>
<keyword evidence="11" id="KW-1185">Reference proteome</keyword>
<dbReference type="InterPro" id="IPR002401">
    <property type="entry name" value="Cyt_P450_E_grp-I"/>
</dbReference>
<dbReference type="Pfam" id="PF00067">
    <property type="entry name" value="p450"/>
    <property type="match status" value="1"/>
</dbReference>
<evidence type="ECO:0000256" key="2">
    <source>
        <dbReference type="ARBA" id="ARBA00005179"/>
    </source>
</evidence>
<dbReference type="PANTHER" id="PTHR46300">
    <property type="entry name" value="P450, PUTATIVE (EUROFUNG)-RELATED-RELATED"/>
    <property type="match status" value="1"/>
</dbReference>
<feature type="binding site" description="axial binding residue" evidence="9">
    <location>
        <position position="272"/>
    </location>
    <ligand>
        <name>heme</name>
        <dbReference type="ChEBI" id="CHEBI:30413"/>
    </ligand>
    <ligandPart>
        <name>Fe</name>
        <dbReference type="ChEBI" id="CHEBI:18248"/>
    </ligandPart>
</feature>
<keyword evidence="8" id="KW-0503">Monooxygenase</keyword>
<dbReference type="OrthoDB" id="3934656at2759"/>
<comment type="cofactor">
    <cofactor evidence="1 9">
        <name>heme</name>
        <dbReference type="ChEBI" id="CHEBI:30413"/>
    </cofactor>
</comment>
<accession>A0A8H5LR45</accession>